<proteinExistence type="predicted"/>
<dbReference type="PANTHER" id="PTHR33387">
    <property type="entry name" value="RMLC-LIKE JELLY ROLL FOLD PROTEIN"/>
    <property type="match status" value="1"/>
</dbReference>
<dbReference type="EMBL" id="PVUE01000001">
    <property type="protein sequence ID" value="PRZ44380.1"/>
    <property type="molecule type" value="Genomic_DNA"/>
</dbReference>
<keyword evidence="3" id="KW-1185">Reference proteome</keyword>
<evidence type="ECO:0000259" key="1">
    <source>
        <dbReference type="Pfam" id="PF06172"/>
    </source>
</evidence>
<accession>A0A2T1A710</accession>
<dbReference type="Proteomes" id="UP000237752">
    <property type="component" value="Unassembled WGS sequence"/>
</dbReference>
<dbReference type="Pfam" id="PF06172">
    <property type="entry name" value="Cupin_5"/>
    <property type="match status" value="1"/>
</dbReference>
<dbReference type="PANTHER" id="PTHR33387:SF3">
    <property type="entry name" value="DUF985 DOMAIN-CONTAINING PROTEIN"/>
    <property type="match status" value="1"/>
</dbReference>
<dbReference type="RefSeq" id="WP_106347401.1">
    <property type="nucleotide sequence ID" value="NZ_PVUE01000001.1"/>
</dbReference>
<dbReference type="InterPro" id="IPR014710">
    <property type="entry name" value="RmlC-like_jellyroll"/>
</dbReference>
<dbReference type="OrthoDB" id="9798288at2"/>
<dbReference type="Gene3D" id="2.60.120.10">
    <property type="entry name" value="Jelly Rolls"/>
    <property type="match status" value="1"/>
</dbReference>
<comment type="caution">
    <text evidence="2">The sequence shown here is derived from an EMBL/GenBank/DDBJ whole genome shotgun (WGS) entry which is preliminary data.</text>
</comment>
<evidence type="ECO:0000313" key="2">
    <source>
        <dbReference type="EMBL" id="PRZ44380.1"/>
    </source>
</evidence>
<dbReference type="SUPFAM" id="SSF51182">
    <property type="entry name" value="RmlC-like cupins"/>
    <property type="match status" value="1"/>
</dbReference>
<protein>
    <recommendedName>
        <fullName evidence="1">DUF985 domain-containing protein</fullName>
    </recommendedName>
</protein>
<dbReference type="AlphaFoldDB" id="A0A2T1A710"/>
<gene>
    <name evidence="2" type="ORF">CLV47_101506</name>
</gene>
<reference evidence="2 3" key="1">
    <citation type="submission" date="2018-03" db="EMBL/GenBank/DDBJ databases">
        <title>Genomic Encyclopedia of Archaeal and Bacterial Type Strains, Phase II (KMG-II): from individual species to whole genera.</title>
        <authorList>
            <person name="Goeker M."/>
        </authorList>
    </citation>
    <scope>NUCLEOTIDE SEQUENCE [LARGE SCALE GENOMIC DNA]</scope>
    <source>
        <strain evidence="2 3">DSM 100065</strain>
    </source>
</reference>
<name>A0A2T1A710_9ACTN</name>
<dbReference type="InterPro" id="IPR009327">
    <property type="entry name" value="Cupin_DUF985"/>
</dbReference>
<organism evidence="2 3">
    <name type="scientific">Antricoccus suffuscus</name>
    <dbReference type="NCBI Taxonomy" id="1629062"/>
    <lineage>
        <taxon>Bacteria</taxon>
        <taxon>Bacillati</taxon>
        <taxon>Actinomycetota</taxon>
        <taxon>Actinomycetes</taxon>
        <taxon>Geodermatophilales</taxon>
        <taxon>Antricoccaceae</taxon>
        <taxon>Antricoccus</taxon>
    </lineage>
</organism>
<dbReference type="InterPro" id="IPR011051">
    <property type="entry name" value="RmlC_Cupin_sf"/>
</dbReference>
<dbReference type="InterPro" id="IPR039935">
    <property type="entry name" value="YML079W-like"/>
</dbReference>
<evidence type="ECO:0000313" key="3">
    <source>
        <dbReference type="Proteomes" id="UP000237752"/>
    </source>
</evidence>
<dbReference type="CDD" id="cd06121">
    <property type="entry name" value="cupin_YML079wp"/>
    <property type="match status" value="1"/>
</dbReference>
<sequence length="139" mass="14939">MYQFNADDLTDPAALGMQPHPEGGWYVEHYRNPQDVATPNGPRGLATAISFLLQPGQESAWHRVRSDELWFWQGGGPLELDLGGDGARPGDATTYTLGLGGQLLVPANVWQAARPAGDETVIVGCVVTPGFDFADFELA</sequence>
<feature type="domain" description="DUF985" evidence="1">
    <location>
        <begin position="14"/>
        <end position="139"/>
    </location>
</feature>